<dbReference type="Gene3D" id="2.80.10.50">
    <property type="match status" value="1"/>
</dbReference>
<dbReference type="InterPro" id="IPR002126">
    <property type="entry name" value="Cadherin-like_dom"/>
</dbReference>
<dbReference type="Proteomes" id="UP000815846">
    <property type="component" value="Unassembled WGS sequence"/>
</dbReference>
<keyword evidence="3" id="KW-1185">Reference proteome</keyword>
<name>A0ABY3MYI2_9GAMM</name>
<dbReference type="InterPro" id="IPR015919">
    <property type="entry name" value="Cadherin-like_sf"/>
</dbReference>
<reference evidence="2 3" key="1">
    <citation type="submission" date="2019-08" db="EMBL/GenBank/DDBJ databases">
        <title>Microbe sample from Colwellia echini.</title>
        <authorList>
            <person name="Christiansen L."/>
            <person name="Pathiraja D."/>
            <person name="Schultz-Johansen M."/>
            <person name="Choi I.-G."/>
            <person name="Stougaard P."/>
        </authorList>
    </citation>
    <scope>NUCLEOTIDE SEQUENCE [LARGE SCALE GENOMIC DNA]</scope>
    <source>
        <strain evidence="2 3">A3</strain>
    </source>
</reference>
<comment type="caution">
    <text evidence="2">The sequence shown here is derived from an EMBL/GenBank/DDBJ whole genome shotgun (WGS) entry which is preliminary data.</text>
</comment>
<proteinExistence type="predicted"/>
<dbReference type="InterPro" id="IPR013431">
    <property type="entry name" value="Delta_60_rpt"/>
</dbReference>
<dbReference type="SMART" id="SM00112">
    <property type="entry name" value="CA"/>
    <property type="match status" value="1"/>
</dbReference>
<dbReference type="Pfam" id="PF00028">
    <property type="entry name" value="Cadherin"/>
    <property type="match status" value="1"/>
</dbReference>
<dbReference type="PROSITE" id="PS50268">
    <property type="entry name" value="CADHERIN_2"/>
    <property type="match status" value="1"/>
</dbReference>
<feature type="domain" description="Cadherin" evidence="1">
    <location>
        <begin position="413"/>
        <end position="518"/>
    </location>
</feature>
<dbReference type="NCBIfam" id="TIGR02608">
    <property type="entry name" value="delta_60_rpt"/>
    <property type="match status" value="3"/>
</dbReference>
<dbReference type="Gene3D" id="2.60.40.3440">
    <property type="match status" value="1"/>
</dbReference>
<protein>
    <recommendedName>
        <fullName evidence="1">Cadherin domain-containing protein</fullName>
    </recommendedName>
</protein>
<dbReference type="CDD" id="cd11304">
    <property type="entry name" value="Cadherin_repeat"/>
    <property type="match status" value="1"/>
</dbReference>
<evidence type="ECO:0000313" key="3">
    <source>
        <dbReference type="Proteomes" id="UP000815846"/>
    </source>
</evidence>
<dbReference type="PROSITE" id="PS51257">
    <property type="entry name" value="PROKAR_LIPOPROTEIN"/>
    <property type="match status" value="1"/>
</dbReference>
<dbReference type="Pfam" id="PF17963">
    <property type="entry name" value="Big_9"/>
    <property type="match status" value="1"/>
</dbReference>
<organism evidence="2 3">
    <name type="scientific">Colwellia echini</name>
    <dbReference type="NCBI Taxonomy" id="1982103"/>
    <lineage>
        <taxon>Bacteria</taxon>
        <taxon>Pseudomonadati</taxon>
        <taxon>Pseudomonadota</taxon>
        <taxon>Gammaproteobacteria</taxon>
        <taxon>Alteromonadales</taxon>
        <taxon>Colwelliaceae</taxon>
        <taxon>Colwellia</taxon>
    </lineage>
</organism>
<gene>
    <name evidence="2" type="ORF">CWS31_006745</name>
</gene>
<evidence type="ECO:0000313" key="2">
    <source>
        <dbReference type="EMBL" id="TYK66286.1"/>
    </source>
</evidence>
<dbReference type="EMBL" id="PJAI02000005">
    <property type="protein sequence ID" value="TYK66286.1"/>
    <property type="molecule type" value="Genomic_DNA"/>
</dbReference>
<dbReference type="SUPFAM" id="SSF49313">
    <property type="entry name" value="Cadherin-like"/>
    <property type="match status" value="1"/>
</dbReference>
<accession>A0ABY3MYI2</accession>
<dbReference type="Gene3D" id="2.60.40.60">
    <property type="entry name" value="Cadherins"/>
    <property type="match status" value="1"/>
</dbReference>
<dbReference type="Gene3D" id="2.60.40.10">
    <property type="entry name" value="Immunoglobulins"/>
    <property type="match status" value="1"/>
</dbReference>
<evidence type="ECO:0000259" key="1">
    <source>
        <dbReference type="PROSITE" id="PS50268"/>
    </source>
</evidence>
<dbReference type="InterPro" id="IPR013783">
    <property type="entry name" value="Ig-like_fold"/>
</dbReference>
<sequence length="1352" mass="142903">MIGSNMKFNIKAIATHSLFLLTFIGVTACGGDKQVSLPEALINEKIVSDNVSITEQETLTVSAKSLQQVSFNYTTKANVGTTKSATGTIDLPDQNSTVSGNLTLALDIVDLAGISQVTLDFSNGNSNILSLQVCGGAAQSCDITSQANNSEYRLFVNGINPLDYQWKTGANIINVWVDNKLGDRSIAATLNLNWQPIALSQINAQFSNIVVNQVTGKATGDLEITWDRLASHLFYNVFIASENGVNSQNFSTLADGQARLLLIDNKVVFTGLDANKEYFYTVSGVDDSGESAFAGHQSVIDLSRGAPIVSDDIVSLNQGETSIINVVENDTTSSGQLAIISFTQPTNGIVTDNGDGTLSYQHDGSAVTTDQFTYKVNNGTFDSATATVNITITLVNTPAPTPDPVVNEKPVLTATPLIQSIPENSAVDTPISTISAVDPEGDAQVWSISAGNGDGVFGIDNTGAVTVVDTTELNFELTTQYILTVKAEDAAAPLIFETIDITVNITDILENQQLIPDATFNTNGVKSFNTYSYAGDDSIVNTVRQADGKLVMIVNTTVSGGQSLDENISAIRLNTDGSVDSSYGDNGRRTFAFADSQVASKAIVDASDNIYIVGTDYGGVATAMVIKIDASGNLDTSFNIDGKVEFTNPDNTSGVDIYNHSNGYLYIATSGESSSIPYNVLKVFRIDVTGTIASLNSDSGFAEFELFTDHNFDVVGISEISTGELVVFGTDDDPVLVEGNFGIAVLNQSDLTQPSIVATSFDTKTIIDGSGTTAEFMKSYLSLTADSYIVAGESKYINGVSFSPEAAMLKINVTNTAITLDTGFASSGAFVADLDGDSTAPSSIESLVVDSANNISFVANSVDLNLGDATYLTGQVDSTGIITPGFNTQTILSNATFEQASDLIIDTTTNNLYVASNDASLSYNNVAFQQFLNDGSPVANSTQLLNFTSSNETLTGVNLLQSAANAGDIWISSEAPKDDFSGVAIQVSVLDSAGELDKSKTKNIGGGQMELSTYGPSLELSDGSIIYTIHGVEASELYVYKVSGGDFTSDAAFVPGIGFAAVQLPFTNGSFNEVTLDTVNNQIVISGTNMDASSAFVIKVNVTDGSLYTGGSFVNGFATINIASEITLSFDQVIPQTDGTLIGLGNIDNAGFSQPFLVKLTPNGALDTSFNTTGYKIFNLSLPNNVLVANGLRQLADSSYIFSVNNFTSSHSHLVKTDSSGVLDPLFASAGVLNISLGSNFTIINDMALDSDDNLYAVGTALNTTNDNLVLKVDTQSGVLSPTFNAYSTPGYWMFDEGGEEVIDRVLFDLLNDRLLLGSTVDSSVEYNDPVLGLSFVRDLRVSAFMLTQLDN</sequence>
<dbReference type="Pfam" id="PF17164">
    <property type="entry name" value="DUF5122"/>
    <property type="match status" value="2"/>
</dbReference>